<dbReference type="Proteomes" id="UP000250235">
    <property type="component" value="Unassembled WGS sequence"/>
</dbReference>
<proteinExistence type="predicted"/>
<gene>
    <name evidence="1" type="ORF">F511_30700</name>
</gene>
<dbReference type="EMBL" id="KV007816">
    <property type="protein sequence ID" value="KZV30809.1"/>
    <property type="molecule type" value="Genomic_DNA"/>
</dbReference>
<sequence length="115" mass="12871">MRREVKEMKRRRAKVSADGLALMTSLVTSSQSADGLSLAVARTSSRKIQSRATVDPVARSSRKLHYYCISSRHGIQSQENRCNGELQSRRKIPVAVFEDSAEAQSSSRMNQRRSS</sequence>
<evidence type="ECO:0000313" key="2">
    <source>
        <dbReference type="Proteomes" id="UP000250235"/>
    </source>
</evidence>
<accession>A0A2Z7BBM8</accession>
<dbReference type="AlphaFoldDB" id="A0A2Z7BBM8"/>
<organism evidence="1 2">
    <name type="scientific">Dorcoceras hygrometricum</name>
    <dbReference type="NCBI Taxonomy" id="472368"/>
    <lineage>
        <taxon>Eukaryota</taxon>
        <taxon>Viridiplantae</taxon>
        <taxon>Streptophyta</taxon>
        <taxon>Embryophyta</taxon>
        <taxon>Tracheophyta</taxon>
        <taxon>Spermatophyta</taxon>
        <taxon>Magnoliopsida</taxon>
        <taxon>eudicotyledons</taxon>
        <taxon>Gunneridae</taxon>
        <taxon>Pentapetalae</taxon>
        <taxon>asterids</taxon>
        <taxon>lamiids</taxon>
        <taxon>Lamiales</taxon>
        <taxon>Gesneriaceae</taxon>
        <taxon>Didymocarpoideae</taxon>
        <taxon>Trichosporeae</taxon>
        <taxon>Loxocarpinae</taxon>
        <taxon>Dorcoceras</taxon>
    </lineage>
</organism>
<name>A0A2Z7BBM8_9LAMI</name>
<protein>
    <submittedName>
        <fullName evidence="1">Uncharacterized protein</fullName>
    </submittedName>
</protein>
<keyword evidence="2" id="KW-1185">Reference proteome</keyword>
<evidence type="ECO:0000313" key="1">
    <source>
        <dbReference type="EMBL" id="KZV30809.1"/>
    </source>
</evidence>
<reference evidence="1 2" key="1">
    <citation type="journal article" date="2015" name="Proc. Natl. Acad. Sci. U.S.A.">
        <title>The resurrection genome of Boea hygrometrica: A blueprint for survival of dehydration.</title>
        <authorList>
            <person name="Xiao L."/>
            <person name="Yang G."/>
            <person name="Zhang L."/>
            <person name="Yang X."/>
            <person name="Zhao S."/>
            <person name="Ji Z."/>
            <person name="Zhou Q."/>
            <person name="Hu M."/>
            <person name="Wang Y."/>
            <person name="Chen M."/>
            <person name="Xu Y."/>
            <person name="Jin H."/>
            <person name="Xiao X."/>
            <person name="Hu G."/>
            <person name="Bao F."/>
            <person name="Hu Y."/>
            <person name="Wan P."/>
            <person name="Li L."/>
            <person name="Deng X."/>
            <person name="Kuang T."/>
            <person name="Xiang C."/>
            <person name="Zhu J.K."/>
            <person name="Oliver M.J."/>
            <person name="He Y."/>
        </authorList>
    </citation>
    <scope>NUCLEOTIDE SEQUENCE [LARGE SCALE GENOMIC DNA]</scope>
    <source>
        <strain evidence="2">cv. XS01</strain>
    </source>
</reference>